<evidence type="ECO:0000313" key="5">
    <source>
        <dbReference type="Proteomes" id="UP000030672"/>
    </source>
</evidence>
<keyword evidence="1" id="KW-0696">RNA-directed RNA polymerase</keyword>
<dbReference type="Proteomes" id="UP000030672">
    <property type="component" value="Unassembled WGS sequence"/>
</dbReference>
<keyword evidence="1" id="KW-0694">RNA-binding</keyword>
<dbReference type="GO" id="GO:0003723">
    <property type="term" value="F:RNA binding"/>
    <property type="evidence" value="ECO:0007669"/>
    <property type="project" value="UniProtKB-KW"/>
</dbReference>
<sequence length="1313" mass="148952">MSTFGPGFGKSNGDSPAPTTPRGQTSKEINAIIESTAQEFGLPLRPRVGTFSPSKRPDGYAERCVDHINFLFFCNRVVMHDVIDQFRKDKADNAVFGNHLEEFYSRLRTAAYLEKHKPRLEKPQWEGQAPRQVPEFRKPASKLSLTQTKLIPTIKKRSEPSQVKGEDTEKRSSKDQLLPSDQYVLSDSATAPRGAKRLSDQESYGSSKYVRPKKQRRQQHPLDNHFSCKVSPSNPSLNSTHSSYPVTINTGQANESFDTTIATSFDGVYDDWDSSSADYGPELDPSQAERLVASVEQYVPKECGVVSKAFDKCEPLNDRSHNYSSITSANAGTLTAKIQVQSANHTAAKEPSLESRSASSKLPEHRLVRTLPTNGLFGLLAAVSIDHSSFHHLWESYRLADATGQPFHYYADENELIRNIPAGTQFLRTPASVWNATADSTQSDNIILKASLTLNTSVSADKLFTLSLQPLRYERACVFQRHFGPSRFLYIELPRISTLSDSRLNGQRDLLESRFLEWMIKEKKFLGRTWRLFHIQDVKKKIKKDSLPSQRLVFFAVDGPGLQKISVDELIDWAIPTIKNGGQPFCKIYARLDLFLSQTIPTIRFTPQEIRYIKDTLGDGTPENEEFNDSSLKFECPSGPSNEKVVMNDGCSLISVGAAKEICDILGIKGVRPVAFQARINGCKGVWMISAPYDTTEPKHLRRWIHIAESQRKVIPRDEDFTDSCEPDRWSFELVKYTSPPKPSTLNLEFIPILDDRHVPRHTLRRVIESQLEMDFSTFLDSLNDPKDLRRWLHSEFSGSEELNRNFGIKQAGNFPSDCVEKCILLLESGFNPLENQYLATCVQQVVRFWLTSVRSKLKINLPRSAMALGIADPTGCLKPGEIHMAFSETFRDEASGEHWSHLKGEVLVARHPALRCCDMQKVRAIYREELSHLTDVVVFPSKGCVPLAHRLQGGDYDGDTFWLCWDPRLTADFKNAPMPLDEPELEYYGIKKDARSLKEVRGTENDVNTWLFESFRFKLRENLLGVVTNMLRKLAYKGNSITSDNVEKFAGLHGRIIDSSKNGYIFTPAALNEFSRKLGIRGSLHKPAYESWMNPTTDSATDRLKPNRKHIIDYLLFEVVNPLLEQLTKDCRRKLAVAESYDEDLIKPFRDRKVSDDLIIVAVLKQLTTDLAKVNSIGNSVEKMTKELYTLQANRVLEAYTAIQPIRTEDRIVQEWLMRTTPNSFNTWEIIKASAFYLDKHHFRSTLAFLVAGKELCYIKAMSRPGSRIVIEDLYATYKPKREKRAMNKRQAPLPIAESSESSEAEFFDALE</sequence>
<evidence type="ECO:0000256" key="1">
    <source>
        <dbReference type="RuleBase" id="RU363098"/>
    </source>
</evidence>
<protein>
    <recommendedName>
        <fullName evidence="1">RNA-dependent RNA polymerase</fullName>
        <ecNumber evidence="1">2.7.7.48</ecNumber>
    </recommendedName>
</protein>
<feature type="region of interest" description="Disordered" evidence="2">
    <location>
        <begin position="1"/>
        <end position="25"/>
    </location>
</feature>
<name>A0A074VYT7_AURM1</name>
<dbReference type="Pfam" id="PF05183">
    <property type="entry name" value="RdRP"/>
    <property type="match status" value="1"/>
</dbReference>
<dbReference type="EMBL" id="KL584829">
    <property type="protein sequence ID" value="KEQ64449.1"/>
    <property type="molecule type" value="Genomic_DNA"/>
</dbReference>
<feature type="domain" description="RDRP core" evidence="3">
    <location>
        <begin position="466"/>
        <end position="1120"/>
    </location>
</feature>
<organism evidence="4 5">
    <name type="scientific">Aureobasidium melanogenum (strain CBS 110374)</name>
    <name type="common">Aureobasidium pullulans var. melanogenum</name>
    <dbReference type="NCBI Taxonomy" id="1043003"/>
    <lineage>
        <taxon>Eukaryota</taxon>
        <taxon>Fungi</taxon>
        <taxon>Dikarya</taxon>
        <taxon>Ascomycota</taxon>
        <taxon>Pezizomycotina</taxon>
        <taxon>Dothideomycetes</taxon>
        <taxon>Dothideomycetidae</taxon>
        <taxon>Dothideales</taxon>
        <taxon>Saccotheciaceae</taxon>
        <taxon>Aureobasidium</taxon>
    </lineage>
</organism>
<feature type="compositionally biased region" description="Basic and acidic residues" evidence="2">
    <location>
        <begin position="156"/>
        <end position="174"/>
    </location>
</feature>
<feature type="region of interest" description="Disordered" evidence="2">
    <location>
        <begin position="1285"/>
        <end position="1313"/>
    </location>
</feature>
<gene>
    <name evidence="4" type="ORF">M437DRAFT_44721</name>
</gene>
<keyword evidence="1" id="KW-0548">Nucleotidyltransferase</keyword>
<dbReference type="GO" id="GO:0031380">
    <property type="term" value="C:nuclear RNA-directed RNA polymerase complex"/>
    <property type="evidence" value="ECO:0007669"/>
    <property type="project" value="TreeGrafter"/>
</dbReference>
<keyword evidence="1" id="KW-0808">Transferase</keyword>
<proteinExistence type="inferred from homology"/>
<dbReference type="InterPro" id="IPR007855">
    <property type="entry name" value="RDRP"/>
</dbReference>
<evidence type="ECO:0000313" key="4">
    <source>
        <dbReference type="EMBL" id="KEQ64449.1"/>
    </source>
</evidence>
<evidence type="ECO:0000259" key="3">
    <source>
        <dbReference type="Pfam" id="PF05183"/>
    </source>
</evidence>
<comment type="similarity">
    <text evidence="1">Belongs to the RdRP family.</text>
</comment>
<feature type="compositionally biased region" description="Basic residues" evidence="2">
    <location>
        <begin position="210"/>
        <end position="219"/>
    </location>
</feature>
<evidence type="ECO:0000256" key="2">
    <source>
        <dbReference type="SAM" id="MobiDB-lite"/>
    </source>
</evidence>
<dbReference type="PANTHER" id="PTHR23079">
    <property type="entry name" value="RNA-DEPENDENT RNA POLYMERASE"/>
    <property type="match status" value="1"/>
</dbReference>
<dbReference type="EC" id="2.7.7.48" evidence="1"/>
<dbReference type="GO" id="GO:0003968">
    <property type="term" value="F:RNA-directed RNA polymerase activity"/>
    <property type="evidence" value="ECO:0007669"/>
    <property type="project" value="UniProtKB-KW"/>
</dbReference>
<dbReference type="STRING" id="1043003.A0A074VYT7"/>
<dbReference type="RefSeq" id="XP_040881472.1">
    <property type="nucleotide sequence ID" value="XM_041020954.1"/>
</dbReference>
<keyword evidence="5" id="KW-1185">Reference proteome</keyword>
<dbReference type="HOGENOM" id="CLU_004836_0_0_1"/>
<accession>A0A074VYT7</accession>
<feature type="compositionally biased region" description="Polar residues" evidence="2">
    <location>
        <begin position="230"/>
        <end position="240"/>
    </location>
</feature>
<feature type="region of interest" description="Disordered" evidence="2">
    <location>
        <begin position="121"/>
        <end position="240"/>
    </location>
</feature>
<comment type="catalytic activity">
    <reaction evidence="1">
        <text>RNA(n) + a ribonucleoside 5'-triphosphate = RNA(n+1) + diphosphate</text>
        <dbReference type="Rhea" id="RHEA:21248"/>
        <dbReference type="Rhea" id="RHEA-COMP:14527"/>
        <dbReference type="Rhea" id="RHEA-COMP:17342"/>
        <dbReference type="ChEBI" id="CHEBI:33019"/>
        <dbReference type="ChEBI" id="CHEBI:61557"/>
        <dbReference type="ChEBI" id="CHEBI:140395"/>
        <dbReference type="EC" id="2.7.7.48"/>
    </reaction>
</comment>
<dbReference type="GO" id="GO:0030422">
    <property type="term" value="P:siRNA processing"/>
    <property type="evidence" value="ECO:0007669"/>
    <property type="project" value="TreeGrafter"/>
</dbReference>
<dbReference type="PANTHER" id="PTHR23079:SF14">
    <property type="entry name" value="RNA-DEPENDENT RNA POLYMERASE"/>
    <property type="match status" value="1"/>
</dbReference>
<dbReference type="InterPro" id="IPR057596">
    <property type="entry name" value="RDRP_core"/>
</dbReference>
<dbReference type="GeneID" id="63914327"/>
<reference evidence="4 5" key="1">
    <citation type="journal article" date="2014" name="BMC Genomics">
        <title>Genome sequencing of four Aureobasidium pullulans varieties: biotechnological potential, stress tolerance, and description of new species.</title>
        <authorList>
            <person name="Gostin Ar C."/>
            <person name="Ohm R.A."/>
            <person name="Kogej T."/>
            <person name="Sonjak S."/>
            <person name="Turk M."/>
            <person name="Zajc J."/>
            <person name="Zalar P."/>
            <person name="Grube M."/>
            <person name="Sun H."/>
            <person name="Han J."/>
            <person name="Sharma A."/>
            <person name="Chiniquy J."/>
            <person name="Ngan C.Y."/>
            <person name="Lipzen A."/>
            <person name="Barry K."/>
            <person name="Grigoriev I.V."/>
            <person name="Gunde-Cimerman N."/>
        </authorList>
    </citation>
    <scope>NUCLEOTIDE SEQUENCE [LARGE SCALE GENOMIC DNA]</scope>
    <source>
        <strain evidence="4 5">CBS 110374</strain>
    </source>
</reference>
<feature type="compositionally biased region" description="Acidic residues" evidence="2">
    <location>
        <begin position="1302"/>
        <end position="1313"/>
    </location>
</feature>
<feature type="compositionally biased region" description="Gly residues" evidence="2">
    <location>
        <begin position="1"/>
        <end position="10"/>
    </location>
</feature>